<organism evidence="3 4">
    <name type="scientific">Candidatus Lachnoclostridium pullistercoris</name>
    <dbReference type="NCBI Taxonomy" id="2838632"/>
    <lineage>
        <taxon>Bacteria</taxon>
        <taxon>Bacillati</taxon>
        <taxon>Bacillota</taxon>
        <taxon>Clostridia</taxon>
        <taxon>Lachnospirales</taxon>
        <taxon>Lachnospiraceae</taxon>
    </lineage>
</organism>
<feature type="compositionally biased region" description="Acidic residues" evidence="1">
    <location>
        <begin position="27"/>
        <end position="48"/>
    </location>
</feature>
<evidence type="ECO:0000256" key="2">
    <source>
        <dbReference type="SAM" id="SignalP"/>
    </source>
</evidence>
<reference evidence="3" key="2">
    <citation type="submission" date="2021-04" db="EMBL/GenBank/DDBJ databases">
        <authorList>
            <person name="Gilroy R."/>
        </authorList>
    </citation>
    <scope>NUCLEOTIDE SEQUENCE</scope>
    <source>
        <strain evidence="3">CHK183-5548</strain>
    </source>
</reference>
<proteinExistence type="predicted"/>
<feature type="compositionally biased region" description="Basic and acidic residues" evidence="1">
    <location>
        <begin position="49"/>
        <end position="61"/>
    </location>
</feature>
<name>A0A9D2PF46_9FIRM</name>
<dbReference type="Proteomes" id="UP000823883">
    <property type="component" value="Unassembled WGS sequence"/>
</dbReference>
<feature type="chain" id="PRO_5038824407" description="VCBS repeat-containing protein" evidence="2">
    <location>
        <begin position="25"/>
        <end position="350"/>
    </location>
</feature>
<dbReference type="SUPFAM" id="SSF69318">
    <property type="entry name" value="Integrin alpha N-terminal domain"/>
    <property type="match status" value="1"/>
</dbReference>
<dbReference type="EMBL" id="DWWL01000063">
    <property type="protein sequence ID" value="HJC48320.1"/>
    <property type="molecule type" value="Genomic_DNA"/>
</dbReference>
<comment type="caution">
    <text evidence="3">The sequence shown here is derived from an EMBL/GenBank/DDBJ whole genome shotgun (WGS) entry which is preliminary data.</text>
</comment>
<feature type="signal peptide" evidence="2">
    <location>
        <begin position="1"/>
        <end position="24"/>
    </location>
</feature>
<evidence type="ECO:0008006" key="5">
    <source>
        <dbReference type="Google" id="ProtNLM"/>
    </source>
</evidence>
<reference evidence="3" key="1">
    <citation type="journal article" date="2021" name="PeerJ">
        <title>Extensive microbial diversity within the chicken gut microbiome revealed by metagenomics and culture.</title>
        <authorList>
            <person name="Gilroy R."/>
            <person name="Ravi A."/>
            <person name="Getino M."/>
            <person name="Pursley I."/>
            <person name="Horton D.L."/>
            <person name="Alikhan N.F."/>
            <person name="Baker D."/>
            <person name="Gharbi K."/>
            <person name="Hall N."/>
            <person name="Watson M."/>
            <person name="Adriaenssens E.M."/>
            <person name="Foster-Nyarko E."/>
            <person name="Jarju S."/>
            <person name="Secka A."/>
            <person name="Antonio M."/>
            <person name="Oren A."/>
            <person name="Chaudhuri R.R."/>
            <person name="La Ragione R."/>
            <person name="Hildebrand F."/>
            <person name="Pallen M.J."/>
        </authorList>
    </citation>
    <scope>NUCLEOTIDE SEQUENCE</scope>
    <source>
        <strain evidence="3">CHK183-5548</strain>
    </source>
</reference>
<keyword evidence="2" id="KW-0732">Signal</keyword>
<gene>
    <name evidence="3" type="ORF">IAA04_09740</name>
</gene>
<dbReference type="AlphaFoldDB" id="A0A9D2PF46"/>
<dbReference type="InterPro" id="IPR028994">
    <property type="entry name" value="Integrin_alpha_N"/>
</dbReference>
<protein>
    <recommendedName>
        <fullName evidence="5">VCBS repeat-containing protein</fullName>
    </recommendedName>
</protein>
<evidence type="ECO:0000313" key="4">
    <source>
        <dbReference type="Proteomes" id="UP000823883"/>
    </source>
</evidence>
<accession>A0A9D2PF46</accession>
<feature type="region of interest" description="Disordered" evidence="1">
    <location>
        <begin position="26"/>
        <end position="69"/>
    </location>
</feature>
<evidence type="ECO:0000256" key="1">
    <source>
        <dbReference type="SAM" id="MobiDB-lite"/>
    </source>
</evidence>
<evidence type="ECO:0000313" key="3">
    <source>
        <dbReference type="EMBL" id="HJC48320.1"/>
    </source>
</evidence>
<sequence>MGKIQYTAAAAALFLCLAGCGVSVEDGQAEEQKEEESAEVEEREEEQEADRSSGENREKTGETGAEYGGSREKIILGGNSYTVEEDQSFDTDLNHFGRVRFVTADPDTSGGAEFFLDRGGRLIYRFPEFPWAAGEEERCGAFLKTEAVAFRDVNGDGKEDVLALSKYENGRRAQLYLGTESGFAADVTAALLADEAGADGTVDQFLKFDGKRRKEESERMREVLGLDEAAVRDFAGQFAECAASGERERAVSMIEYPVEVRTPSASVRVSDEEELLPYFDQVFSPEFIRQLRDDMSRIGWTDRGAFLGDGSLWLAKKGSRIAIISAASGESGIFPPGQEITAGPVPVGRE</sequence>